<evidence type="ECO:0000256" key="2">
    <source>
        <dbReference type="SAM" id="SignalP"/>
    </source>
</evidence>
<dbReference type="Proteomes" id="UP001597301">
    <property type="component" value="Unassembled WGS sequence"/>
</dbReference>
<dbReference type="Pfam" id="PF03480">
    <property type="entry name" value="DctP"/>
    <property type="match status" value="1"/>
</dbReference>
<dbReference type="RefSeq" id="WP_380772817.1">
    <property type="nucleotide sequence ID" value="NZ_JBHUEO010000011.1"/>
</dbReference>
<evidence type="ECO:0000256" key="1">
    <source>
        <dbReference type="ARBA" id="ARBA00022729"/>
    </source>
</evidence>
<protein>
    <submittedName>
        <fullName evidence="3">TRAP transporter substrate-binding protein DctP</fullName>
    </submittedName>
</protein>
<evidence type="ECO:0000313" key="3">
    <source>
        <dbReference type="EMBL" id="MFD1706237.1"/>
    </source>
</evidence>
<comment type="caution">
    <text evidence="3">The sequence shown here is derived from an EMBL/GenBank/DDBJ whole genome shotgun (WGS) entry which is preliminary data.</text>
</comment>
<dbReference type="Gene3D" id="3.40.190.170">
    <property type="entry name" value="Bacterial extracellular solute-binding protein, family 7"/>
    <property type="match status" value="1"/>
</dbReference>
<dbReference type="PANTHER" id="PTHR33376">
    <property type="match status" value="1"/>
</dbReference>
<feature type="chain" id="PRO_5046558503" evidence="2">
    <location>
        <begin position="22"/>
        <end position="342"/>
    </location>
</feature>
<dbReference type="PANTHER" id="PTHR33376:SF5">
    <property type="entry name" value="EXTRACYTOPLASMIC SOLUTE RECEPTOR PROTEIN"/>
    <property type="match status" value="1"/>
</dbReference>
<organism evidence="3 4">
    <name type="scientific">Siminovitchia sediminis</name>
    <dbReference type="NCBI Taxonomy" id="1274353"/>
    <lineage>
        <taxon>Bacteria</taxon>
        <taxon>Bacillati</taxon>
        <taxon>Bacillota</taxon>
        <taxon>Bacilli</taxon>
        <taxon>Bacillales</taxon>
        <taxon>Bacillaceae</taxon>
        <taxon>Siminovitchia</taxon>
    </lineage>
</organism>
<proteinExistence type="predicted"/>
<dbReference type="InterPro" id="IPR038404">
    <property type="entry name" value="TRAP_DctP_sf"/>
</dbReference>
<dbReference type="InterPro" id="IPR018389">
    <property type="entry name" value="DctP_fam"/>
</dbReference>
<name>A0ABW4KEI1_9BACI</name>
<dbReference type="NCBIfam" id="NF037995">
    <property type="entry name" value="TRAP_S1"/>
    <property type="match status" value="1"/>
</dbReference>
<keyword evidence="4" id="KW-1185">Reference proteome</keyword>
<gene>
    <name evidence="3" type="primary">dctP</name>
    <name evidence="3" type="ORF">ACFSCZ_05635</name>
</gene>
<keyword evidence="1 2" id="KW-0732">Signal</keyword>
<feature type="signal peptide" evidence="2">
    <location>
        <begin position="1"/>
        <end position="21"/>
    </location>
</feature>
<dbReference type="PROSITE" id="PS51257">
    <property type="entry name" value="PROKAR_LIPOPROTEIN"/>
    <property type="match status" value="1"/>
</dbReference>
<dbReference type="EMBL" id="JBHUEO010000011">
    <property type="protein sequence ID" value="MFD1706237.1"/>
    <property type="molecule type" value="Genomic_DNA"/>
</dbReference>
<sequence>MRNRLKLLVFGVIFIGILALAACGTTESSNSGAGADGSGEVRKIKVATFLRTDHLYTRDNVNMWIEKMEEELDNVEIELIGGPEAVPEDSLFSSAQSGIVDVAFFFGSDSRDIVPRSESLRLSPYSPSEERENGYSDWLAEEYEQAGLTYLGRWLGGFGYHFWTNKEVNSIEDFKGLKLRSNPFYLDIIQNLNATPVNTLPGEVYTALERNMVDGFAFPLLGPSEDGWTEVTKYIIDEPFAEQSAVILMNSDSFSQFTEEEQEKIMAITAEYEEEMLKHFADLNEKEMENIQADGVSVIKLSDEESKKFHELVNETIWKQLEDFLDEEEFEKAKGFLLEESQ</sequence>
<reference evidence="4" key="1">
    <citation type="journal article" date="2019" name="Int. J. Syst. Evol. Microbiol.">
        <title>The Global Catalogue of Microorganisms (GCM) 10K type strain sequencing project: providing services to taxonomists for standard genome sequencing and annotation.</title>
        <authorList>
            <consortium name="The Broad Institute Genomics Platform"/>
            <consortium name="The Broad Institute Genome Sequencing Center for Infectious Disease"/>
            <person name="Wu L."/>
            <person name="Ma J."/>
        </authorList>
    </citation>
    <scope>NUCLEOTIDE SEQUENCE [LARGE SCALE GENOMIC DNA]</scope>
    <source>
        <strain evidence="4">CGMCC 1.12295</strain>
    </source>
</reference>
<accession>A0ABW4KEI1</accession>
<evidence type="ECO:0000313" key="4">
    <source>
        <dbReference type="Proteomes" id="UP001597301"/>
    </source>
</evidence>